<dbReference type="AlphaFoldDB" id="A0A0W1A984"/>
<dbReference type="InterPro" id="IPR014403">
    <property type="entry name" value="APS1/VSP"/>
</dbReference>
<evidence type="ECO:0000256" key="1">
    <source>
        <dbReference type="ARBA" id="ARBA00022729"/>
    </source>
</evidence>
<feature type="chain" id="PRO_5006919537" evidence="3">
    <location>
        <begin position="28"/>
        <end position="226"/>
    </location>
</feature>
<keyword evidence="5" id="KW-1185">Reference proteome</keyword>
<accession>A0A0W1A984</accession>
<dbReference type="PANTHER" id="PTHR31284:SF10">
    <property type="entry name" value="ACID PHOSPHATASE-LIKE PROTEIN"/>
    <property type="match status" value="1"/>
</dbReference>
<keyword evidence="2" id="KW-0325">Glycoprotein</keyword>
<dbReference type="STRING" id="45076.Lwor_1814"/>
<feature type="signal peptide" evidence="3">
    <location>
        <begin position="1"/>
        <end position="27"/>
    </location>
</feature>
<sequence length="226" mass="25781">MKQQFNALPRIVLTLCLTLLCSTPLFSEPPNLSLVKKEVIAYHDSGLYYKDLERKIKQAQQYIIEQAAKHKNTQSTQKLALVLDIDETSLSNYDKMVVRDFVGTKDEIHQEIMAANAPVIKPMLSLYNTALKHGIKVFFVTGRVESERNATQINLTKAGYKNWAGLYLRPQEYSYPSIIPFKSKVRESITQKGYTIIASIGDQYSDIRGGFTEKGFKLPNPYYYLP</sequence>
<dbReference type="InterPro" id="IPR023214">
    <property type="entry name" value="HAD_sf"/>
</dbReference>
<dbReference type="OrthoDB" id="193314at2"/>
<dbReference type="Gene3D" id="3.40.50.1000">
    <property type="entry name" value="HAD superfamily/HAD-like"/>
    <property type="match status" value="1"/>
</dbReference>
<dbReference type="Proteomes" id="UP000054662">
    <property type="component" value="Unassembled WGS sequence"/>
</dbReference>
<reference evidence="4 5" key="1">
    <citation type="submission" date="2015-11" db="EMBL/GenBank/DDBJ databases">
        <title>Genomic analysis of 38 Legionella species identifies large and diverse effector repertoires.</title>
        <authorList>
            <person name="Burstein D."/>
            <person name="Amaro F."/>
            <person name="Zusman T."/>
            <person name="Lifshitz Z."/>
            <person name="Cohen O."/>
            <person name="Gilbert J.A."/>
            <person name="Pupko T."/>
            <person name="Shuman H.A."/>
            <person name="Segal G."/>
        </authorList>
    </citation>
    <scope>NUCLEOTIDE SEQUENCE [LARGE SCALE GENOMIC DNA]</scope>
    <source>
        <strain evidence="4 5">ATCC 49508</strain>
    </source>
</reference>
<dbReference type="PATRIC" id="fig|45076.6.peg.1974"/>
<gene>
    <name evidence="4" type="ORF">Lwor_1814</name>
</gene>
<dbReference type="EMBL" id="LNZC01000022">
    <property type="protein sequence ID" value="KTD77932.1"/>
    <property type="molecule type" value="Genomic_DNA"/>
</dbReference>
<keyword evidence="1 3" id="KW-0732">Signal</keyword>
<evidence type="ECO:0000256" key="3">
    <source>
        <dbReference type="SAM" id="SignalP"/>
    </source>
</evidence>
<name>A0A0W1A984_9GAMM</name>
<dbReference type="InterPro" id="IPR005519">
    <property type="entry name" value="Acid_phosphat_B-like"/>
</dbReference>
<protein>
    <submittedName>
        <fullName evidence="4">Acid phosphatase</fullName>
    </submittedName>
</protein>
<evidence type="ECO:0000256" key="2">
    <source>
        <dbReference type="ARBA" id="ARBA00023180"/>
    </source>
</evidence>
<comment type="caution">
    <text evidence="4">The sequence shown here is derived from an EMBL/GenBank/DDBJ whole genome shotgun (WGS) entry which is preliminary data.</text>
</comment>
<dbReference type="SUPFAM" id="SSF56784">
    <property type="entry name" value="HAD-like"/>
    <property type="match status" value="1"/>
</dbReference>
<proteinExistence type="predicted"/>
<dbReference type="PANTHER" id="PTHR31284">
    <property type="entry name" value="ACID PHOSPHATASE-LIKE PROTEIN"/>
    <property type="match status" value="1"/>
</dbReference>
<evidence type="ECO:0000313" key="4">
    <source>
        <dbReference type="EMBL" id="KTD77932.1"/>
    </source>
</evidence>
<dbReference type="Pfam" id="PF03767">
    <property type="entry name" value="Acid_phosphat_B"/>
    <property type="match status" value="1"/>
</dbReference>
<dbReference type="RefSeq" id="WP_058493597.1">
    <property type="nucleotide sequence ID" value="NZ_CBCRUR010000015.1"/>
</dbReference>
<dbReference type="PIRSF" id="PIRSF002674">
    <property type="entry name" value="VSP"/>
    <property type="match status" value="1"/>
</dbReference>
<evidence type="ECO:0000313" key="5">
    <source>
        <dbReference type="Proteomes" id="UP000054662"/>
    </source>
</evidence>
<dbReference type="InterPro" id="IPR036412">
    <property type="entry name" value="HAD-like_sf"/>
</dbReference>
<organism evidence="4 5">
    <name type="scientific">Legionella worsleiensis</name>
    <dbReference type="NCBI Taxonomy" id="45076"/>
    <lineage>
        <taxon>Bacteria</taxon>
        <taxon>Pseudomonadati</taxon>
        <taxon>Pseudomonadota</taxon>
        <taxon>Gammaproteobacteria</taxon>
        <taxon>Legionellales</taxon>
        <taxon>Legionellaceae</taxon>
        <taxon>Legionella</taxon>
    </lineage>
</organism>